<reference evidence="3 4" key="1">
    <citation type="journal article" date="2015" name="Appl. Environ. Microbiol.">
        <title>Nanoarchaeota, Their Sulfolobales Host, and Nanoarchaeota Virus Distribution across Yellowstone National Park Hot Springs.</title>
        <authorList>
            <person name="Munson-McGee J.H."/>
            <person name="Field E.K."/>
            <person name="Bateson M."/>
            <person name="Rooney C."/>
            <person name="Stepanauskas R."/>
            <person name="Young M.J."/>
        </authorList>
    </citation>
    <scope>NUCLEOTIDE SEQUENCE [LARGE SCALE GENOMIC DNA]</scope>
    <source>
        <strain evidence="3">SCGC AC-742_N10</strain>
    </source>
</reference>
<gene>
    <name evidence="3" type="ORF">DDW13_00840</name>
</gene>
<keyword evidence="1" id="KW-0472">Membrane</keyword>
<proteinExistence type="predicted"/>
<evidence type="ECO:0000313" key="4">
    <source>
        <dbReference type="Proteomes" id="UP000245638"/>
    </source>
</evidence>
<keyword evidence="1" id="KW-1133">Transmembrane helix</keyword>
<name>A0A2T9XBN2_9CREN</name>
<dbReference type="AlphaFoldDB" id="A0A2T9XBN2"/>
<dbReference type="EMBL" id="QEFD01000031">
    <property type="protein sequence ID" value="PVU77412.1"/>
    <property type="molecule type" value="Genomic_DNA"/>
</dbReference>
<evidence type="ECO:0000256" key="1">
    <source>
        <dbReference type="SAM" id="Phobius"/>
    </source>
</evidence>
<evidence type="ECO:0000259" key="2">
    <source>
        <dbReference type="Pfam" id="PF07680"/>
    </source>
</evidence>
<dbReference type="Proteomes" id="UP000245638">
    <property type="component" value="Unassembled WGS sequence"/>
</dbReference>
<dbReference type="Pfam" id="PF07680">
    <property type="entry name" value="DoxA"/>
    <property type="match status" value="1"/>
</dbReference>
<organism evidence="3 4">
    <name type="scientific">Acidianus hospitalis</name>
    <dbReference type="NCBI Taxonomy" id="563177"/>
    <lineage>
        <taxon>Archaea</taxon>
        <taxon>Thermoproteota</taxon>
        <taxon>Thermoprotei</taxon>
        <taxon>Sulfolobales</taxon>
        <taxon>Sulfolobaceae</taxon>
        <taxon>Acidianus</taxon>
    </lineage>
</organism>
<keyword evidence="1" id="KW-0812">Transmembrane</keyword>
<protein>
    <submittedName>
        <fullName evidence="3">Quinol oxidase</fullName>
    </submittedName>
</protein>
<feature type="transmembrane region" description="Helical" evidence="1">
    <location>
        <begin position="7"/>
        <end position="30"/>
    </location>
</feature>
<dbReference type="InterPro" id="IPR011636">
    <property type="entry name" value="DoxA"/>
</dbReference>
<dbReference type="NCBIfam" id="NF041178">
    <property type="entry name" value="TQO_small_DoxA"/>
    <property type="match status" value="1"/>
</dbReference>
<accession>A0A2T9XBN2</accession>
<evidence type="ECO:0000313" key="3">
    <source>
        <dbReference type="EMBL" id="PVU77412.1"/>
    </source>
</evidence>
<sequence>MMEMERVTIIGIIFAILVVGWILATGQWAYGNVVGPLVNHSKIPQLKITYVNAYENAKGTYLILNITDCDGPDAYPASAPMMEIYNSTWHVFLYSYNISNDTVKVIQAPWNENKKDYTNWYSGFVVILGSEAQFQLQLPFHLSPGTYHIKLYTPAVSSKVLAKQTATFTIS</sequence>
<dbReference type="InterPro" id="IPR053673">
    <property type="entry name" value="TQO_small_subunit"/>
</dbReference>
<comment type="caution">
    <text evidence="3">The sequence shown here is derived from an EMBL/GenBank/DDBJ whole genome shotgun (WGS) entry which is preliminary data.</text>
</comment>
<feature type="domain" description="Thiosulphate:quinone oxidoreductase small subunit DoxA" evidence="2">
    <location>
        <begin position="29"/>
        <end position="157"/>
    </location>
</feature>